<proteinExistence type="predicted"/>
<evidence type="ECO:0000313" key="5">
    <source>
        <dbReference type="EMBL" id="KAG7390825.1"/>
    </source>
</evidence>
<feature type="active site" evidence="1">
    <location>
        <position position="244"/>
    </location>
</feature>
<dbReference type="Proteomes" id="UP000694044">
    <property type="component" value="Unassembled WGS sequence"/>
</dbReference>
<evidence type="ECO:0000313" key="6">
    <source>
        <dbReference type="Proteomes" id="UP000694044"/>
    </source>
</evidence>
<keyword evidence="3" id="KW-0812">Transmembrane</keyword>
<dbReference type="AlphaFoldDB" id="A0A8T1WC57"/>
<organism evidence="5 6">
    <name type="scientific">Phytophthora pseudosyringae</name>
    <dbReference type="NCBI Taxonomy" id="221518"/>
    <lineage>
        <taxon>Eukaryota</taxon>
        <taxon>Sar</taxon>
        <taxon>Stramenopiles</taxon>
        <taxon>Oomycota</taxon>
        <taxon>Peronosporomycetes</taxon>
        <taxon>Peronosporales</taxon>
        <taxon>Peronosporaceae</taxon>
        <taxon>Phytophthora</taxon>
    </lineage>
</organism>
<keyword evidence="3" id="KW-0472">Membrane</keyword>
<dbReference type="CDD" id="cd05471">
    <property type="entry name" value="pepsin_like"/>
    <property type="match status" value="1"/>
</dbReference>
<evidence type="ECO:0000256" key="1">
    <source>
        <dbReference type="PIRSR" id="PIRSR601461-1"/>
    </source>
</evidence>
<comment type="caution">
    <text evidence="5">The sequence shown here is derived from an EMBL/GenBank/DDBJ whole genome shotgun (WGS) entry which is preliminary data.</text>
</comment>
<dbReference type="GO" id="GO:0006508">
    <property type="term" value="P:proteolysis"/>
    <property type="evidence" value="ECO:0007669"/>
    <property type="project" value="InterPro"/>
</dbReference>
<dbReference type="CDD" id="cd12087">
    <property type="entry name" value="TM_EGFR-like"/>
    <property type="match status" value="1"/>
</dbReference>
<dbReference type="Pfam" id="PF00026">
    <property type="entry name" value="Asp"/>
    <property type="match status" value="1"/>
</dbReference>
<name>A0A8T1WC57_9STRA</name>
<protein>
    <recommendedName>
        <fullName evidence="4">Peptidase A1 domain-containing protein</fullName>
    </recommendedName>
</protein>
<dbReference type="InterPro" id="IPR034164">
    <property type="entry name" value="Pepsin-like_dom"/>
</dbReference>
<feature type="region of interest" description="Disordered" evidence="2">
    <location>
        <begin position="371"/>
        <end position="398"/>
    </location>
</feature>
<dbReference type="OrthoDB" id="771136at2759"/>
<keyword evidence="3" id="KW-1133">Transmembrane helix</keyword>
<dbReference type="InterPro" id="IPR033121">
    <property type="entry name" value="PEPTIDASE_A1"/>
</dbReference>
<sequence length="475" mass="50038">MTASSSAVAKVPMRRGQSTWRRSRRLVSSASNSNAVDMENYQGTIYFADIVMDGSSFVVQVDTGSSDLWISCYYLSGSTCESSCPSGASTISYGSGDVCVEGSSADIKFGNVAVSNYVVGVAQGSNVNPSSSSSLLAGDAEGLFGLAYDSLATLPSPGGQFIDYVTSFSMYLTQTDNADGSFLLLNGVDDALISANGLTPYTVALKSSTPTHWTIGMTALQIGNSTAVFPCSTASGGSCDSIVDSGTSLLAMPSSVYSDFVSTYLSSCQQYSSGSEIYMCSSDVELPRLALTFGDVTFYLEKEDYIIDLGANMVVVEVQATSSTSSSYANTWIIGETFLKVFYTGYNVNESVTFYCVENSTCTPGSQAVSLPASSDSSGDSTGGNGFGGNSDGGTSGTTLSDDDKSHLVTILAIVLGVLAFFFIIAVVSYLFRCMCRRKRASRHEQSLQPVLVVPGGYYQPQPAIQPSQGYYAQH</sequence>
<feature type="transmembrane region" description="Helical" evidence="3">
    <location>
        <begin position="408"/>
        <end position="432"/>
    </location>
</feature>
<feature type="compositionally biased region" description="Gly residues" evidence="2">
    <location>
        <begin position="381"/>
        <end position="396"/>
    </location>
</feature>
<keyword evidence="6" id="KW-1185">Reference proteome</keyword>
<dbReference type="InterPro" id="IPR001461">
    <property type="entry name" value="Aspartic_peptidase_A1"/>
</dbReference>
<evidence type="ECO:0000256" key="3">
    <source>
        <dbReference type="SAM" id="Phobius"/>
    </source>
</evidence>
<feature type="active site" evidence="1">
    <location>
        <position position="62"/>
    </location>
</feature>
<dbReference type="GO" id="GO:0004190">
    <property type="term" value="F:aspartic-type endopeptidase activity"/>
    <property type="evidence" value="ECO:0007669"/>
    <property type="project" value="InterPro"/>
</dbReference>
<feature type="domain" description="Peptidase A1" evidence="4">
    <location>
        <begin position="46"/>
        <end position="356"/>
    </location>
</feature>
<feature type="region of interest" description="Disordered" evidence="2">
    <location>
        <begin position="1"/>
        <end position="22"/>
    </location>
</feature>
<gene>
    <name evidence="5" type="ORF">PHYPSEUDO_006647</name>
</gene>
<dbReference type="PANTHER" id="PTHR47966:SF74">
    <property type="entry name" value="AGR407CP"/>
    <property type="match status" value="1"/>
</dbReference>
<dbReference type="PROSITE" id="PS51767">
    <property type="entry name" value="PEPTIDASE_A1"/>
    <property type="match status" value="1"/>
</dbReference>
<evidence type="ECO:0000256" key="2">
    <source>
        <dbReference type="SAM" id="MobiDB-lite"/>
    </source>
</evidence>
<reference evidence="5" key="1">
    <citation type="submission" date="2021-02" db="EMBL/GenBank/DDBJ databases">
        <authorList>
            <person name="Palmer J.M."/>
        </authorList>
    </citation>
    <scope>NUCLEOTIDE SEQUENCE</scope>
    <source>
        <strain evidence="5">SCRP734</strain>
    </source>
</reference>
<dbReference type="PANTHER" id="PTHR47966">
    <property type="entry name" value="BETA-SITE APP-CLEAVING ENZYME, ISOFORM A-RELATED"/>
    <property type="match status" value="1"/>
</dbReference>
<accession>A0A8T1WC57</accession>
<evidence type="ECO:0000259" key="4">
    <source>
        <dbReference type="PROSITE" id="PS51767"/>
    </source>
</evidence>
<dbReference type="EMBL" id="JAGDFM010000027">
    <property type="protein sequence ID" value="KAG7390825.1"/>
    <property type="molecule type" value="Genomic_DNA"/>
</dbReference>